<keyword evidence="6" id="KW-0862">Zinc</keyword>
<dbReference type="Gene3D" id="3.30.160.60">
    <property type="entry name" value="Classic Zinc Finger"/>
    <property type="match status" value="5"/>
</dbReference>
<evidence type="ECO:0000256" key="5">
    <source>
        <dbReference type="ARBA" id="ARBA00022771"/>
    </source>
</evidence>
<feature type="non-terminal residue" evidence="14">
    <location>
        <position position="585"/>
    </location>
</feature>
<organism evidence="13 14">
    <name type="scientific">Thamnophis sirtalis</name>
    <dbReference type="NCBI Taxonomy" id="35019"/>
    <lineage>
        <taxon>Eukaryota</taxon>
        <taxon>Metazoa</taxon>
        <taxon>Chordata</taxon>
        <taxon>Craniata</taxon>
        <taxon>Vertebrata</taxon>
        <taxon>Euteleostomi</taxon>
        <taxon>Lepidosauria</taxon>
        <taxon>Squamata</taxon>
        <taxon>Bifurcata</taxon>
        <taxon>Unidentata</taxon>
        <taxon>Episquamata</taxon>
        <taxon>Toxicofera</taxon>
        <taxon>Serpentes</taxon>
        <taxon>Colubroidea</taxon>
        <taxon>Colubridae</taxon>
        <taxon>Natricinae</taxon>
        <taxon>Thamnophis</taxon>
    </lineage>
</organism>
<dbReference type="Gene3D" id="1.10.4020.10">
    <property type="entry name" value="DNA breaking-rejoining enzymes"/>
    <property type="match status" value="1"/>
</dbReference>
<feature type="region of interest" description="Disordered" evidence="10">
    <location>
        <begin position="187"/>
        <end position="226"/>
    </location>
</feature>
<dbReference type="PANTHER" id="PTHR23226:SF416">
    <property type="entry name" value="FI01424P"/>
    <property type="match status" value="1"/>
</dbReference>
<dbReference type="FunFam" id="3.30.160.60:FF:002343">
    <property type="entry name" value="Zinc finger protein 33A"/>
    <property type="match status" value="2"/>
</dbReference>
<keyword evidence="5 9" id="KW-0863">Zinc-finger</keyword>
<keyword evidence="13" id="KW-1185">Reference proteome</keyword>
<dbReference type="Pfam" id="PF00096">
    <property type="entry name" value="zf-C2H2"/>
    <property type="match status" value="5"/>
</dbReference>
<dbReference type="InterPro" id="IPR038269">
    <property type="entry name" value="SCAN_sf"/>
</dbReference>
<feature type="domain" description="C2H2-type" evidence="11">
    <location>
        <begin position="476"/>
        <end position="503"/>
    </location>
</feature>
<dbReference type="SMART" id="SM00431">
    <property type="entry name" value="SCAN"/>
    <property type="match status" value="1"/>
</dbReference>
<dbReference type="SMART" id="SM00355">
    <property type="entry name" value="ZnF_C2H2"/>
    <property type="match status" value="5"/>
</dbReference>
<dbReference type="InterPro" id="IPR013087">
    <property type="entry name" value="Znf_C2H2_type"/>
</dbReference>
<keyword evidence="4" id="KW-0677">Repeat</keyword>
<feature type="domain" description="C2H2-type" evidence="11">
    <location>
        <begin position="560"/>
        <end position="585"/>
    </location>
</feature>
<evidence type="ECO:0000313" key="13">
    <source>
        <dbReference type="Proteomes" id="UP000504617"/>
    </source>
</evidence>
<dbReference type="FunFam" id="3.30.160.60:FF:001954">
    <property type="entry name" value="Zinc finger protein 787"/>
    <property type="match status" value="1"/>
</dbReference>
<feature type="compositionally biased region" description="Basic and acidic residues" evidence="10">
    <location>
        <begin position="214"/>
        <end position="226"/>
    </location>
</feature>
<dbReference type="CDD" id="cd07936">
    <property type="entry name" value="SCAN"/>
    <property type="match status" value="1"/>
</dbReference>
<dbReference type="PROSITE" id="PS00028">
    <property type="entry name" value="ZINC_FINGER_C2H2_1"/>
    <property type="match status" value="5"/>
</dbReference>
<dbReference type="AlphaFoldDB" id="A0A6I9YQS6"/>
<evidence type="ECO:0000256" key="1">
    <source>
        <dbReference type="ARBA" id="ARBA00004123"/>
    </source>
</evidence>
<feature type="domain" description="C2H2-type" evidence="11">
    <location>
        <begin position="448"/>
        <end position="475"/>
    </location>
</feature>
<evidence type="ECO:0000256" key="4">
    <source>
        <dbReference type="ARBA" id="ARBA00022737"/>
    </source>
</evidence>
<dbReference type="PROSITE" id="PS50804">
    <property type="entry name" value="SCAN_BOX"/>
    <property type="match status" value="1"/>
</dbReference>
<evidence type="ECO:0000256" key="10">
    <source>
        <dbReference type="SAM" id="MobiDB-lite"/>
    </source>
</evidence>
<comment type="similarity">
    <text evidence="2">Belongs to the krueppel C2H2-type zinc-finger protein family.</text>
</comment>
<gene>
    <name evidence="14" type="primary">LOC106552807</name>
</gene>
<dbReference type="GO" id="GO:0008270">
    <property type="term" value="F:zinc ion binding"/>
    <property type="evidence" value="ECO:0007669"/>
    <property type="project" value="UniProtKB-KW"/>
</dbReference>
<evidence type="ECO:0000256" key="3">
    <source>
        <dbReference type="ARBA" id="ARBA00022723"/>
    </source>
</evidence>
<feature type="domain" description="SCAN box" evidence="12">
    <location>
        <begin position="77"/>
        <end position="155"/>
    </location>
</feature>
<evidence type="ECO:0000256" key="7">
    <source>
        <dbReference type="ARBA" id="ARBA00023125"/>
    </source>
</evidence>
<dbReference type="OrthoDB" id="9041220at2759"/>
<dbReference type="KEGG" id="tsr:106552807"/>
<dbReference type="GO" id="GO:0000978">
    <property type="term" value="F:RNA polymerase II cis-regulatory region sequence-specific DNA binding"/>
    <property type="evidence" value="ECO:0007669"/>
    <property type="project" value="TreeGrafter"/>
</dbReference>
<dbReference type="FunFam" id="3.30.160.60:FF:000902">
    <property type="entry name" value="Zinc finger protein 445"/>
    <property type="match status" value="1"/>
</dbReference>
<keyword evidence="8" id="KW-0539">Nucleus</keyword>
<proteinExistence type="inferred from homology"/>
<comment type="subcellular location">
    <subcellularLocation>
        <location evidence="1">Nucleus</location>
    </subcellularLocation>
</comment>
<keyword evidence="3" id="KW-0479">Metal-binding</keyword>
<dbReference type="FunFam" id="3.30.160.60:FF:000478">
    <property type="entry name" value="Zinc finger protein 133"/>
    <property type="match status" value="1"/>
</dbReference>
<evidence type="ECO:0000256" key="6">
    <source>
        <dbReference type="ARBA" id="ARBA00022833"/>
    </source>
</evidence>
<name>A0A6I9YQS6_9SAUR</name>
<dbReference type="FunFam" id="1.10.4020.10:FF:000001">
    <property type="entry name" value="zinc finger protein 263 isoform X1"/>
    <property type="match status" value="1"/>
</dbReference>
<dbReference type="SUPFAM" id="SSF57667">
    <property type="entry name" value="beta-beta-alpha zinc fingers"/>
    <property type="match status" value="3"/>
</dbReference>
<dbReference type="PROSITE" id="PS50157">
    <property type="entry name" value="ZINC_FINGER_C2H2_2"/>
    <property type="match status" value="5"/>
</dbReference>
<dbReference type="SUPFAM" id="SSF47353">
    <property type="entry name" value="Retrovirus capsid dimerization domain-like"/>
    <property type="match status" value="1"/>
</dbReference>
<protein>
    <submittedName>
        <fullName evidence="14">Zinc finger protein with KRAB and SCAN domains 7-like</fullName>
    </submittedName>
</protein>
<keyword evidence="7" id="KW-0238">DNA-binding</keyword>
<feature type="compositionally biased region" description="Polar residues" evidence="10">
    <location>
        <begin position="204"/>
        <end position="213"/>
    </location>
</feature>
<dbReference type="RefSeq" id="XP_013926647.1">
    <property type="nucleotide sequence ID" value="XM_014071172.1"/>
</dbReference>
<sequence>MSEASPWDDPKAFLASFEQVATACRWARGEWAAHLRPALSGGVEEAFRTLEDRDQEDYGKVKAAILRRESLRTEKQRQHFRQFCCQEVGDPRRIHSQLQELCCQWLRPERRTKEQILELLILEQFLASLPPELQSWIRAGGPDTCSQAVALVEDFLMGQPDPKPGRWQRPLKEDRQDFLELPEEAEKTSLKGGHHRGLEIPSPNEANSSLSSEEQGRVLNGERKSCTEQSQVVASLQTVNPPPTQPSQTFAWKVLQEDHGNAGGLGDGKGSLVKVENIQDGEKKPEETCEVLPFLNLGNVAPGVGRLEGSSETQTQNECAQRTGSCSGAFLESATKPTWDKMPSFSFYGRKYHYRFELGMQYSGEEYKIHPLSEENLPHNSCFNKPEKILTANRSYEGSGHGKGSSLEIFPTLPADWKPNSGAESGKSFCYMQPLKRTQDPGTETRIHKCSQCGKCFTHKGDLKTHQRIHTGEQPYKCSYCGKCFNQKGNLKTHQRIHTGEKPYKCLQCGRCFIQAVLLKNHQRTHTGERPYKCPQCGKNFSLGGDLKKHQRIHTGERPYKCPQCGKNFSLGGDLKKHQRIHTGE</sequence>
<dbReference type="Pfam" id="PF02023">
    <property type="entry name" value="SCAN"/>
    <property type="match status" value="1"/>
</dbReference>
<evidence type="ECO:0000256" key="2">
    <source>
        <dbReference type="ARBA" id="ARBA00006991"/>
    </source>
</evidence>
<evidence type="ECO:0000313" key="14">
    <source>
        <dbReference type="RefSeq" id="XP_013926647.1"/>
    </source>
</evidence>
<evidence type="ECO:0000256" key="9">
    <source>
        <dbReference type="PROSITE-ProRule" id="PRU00042"/>
    </source>
</evidence>
<dbReference type="InterPro" id="IPR003309">
    <property type="entry name" value="SCAN_dom"/>
</dbReference>
<dbReference type="InterPro" id="IPR036236">
    <property type="entry name" value="Znf_C2H2_sf"/>
</dbReference>
<dbReference type="Proteomes" id="UP000504617">
    <property type="component" value="Unplaced"/>
</dbReference>
<evidence type="ECO:0000256" key="8">
    <source>
        <dbReference type="ARBA" id="ARBA00023242"/>
    </source>
</evidence>
<accession>A0A6I9YQS6</accession>
<dbReference type="GeneID" id="106552807"/>
<feature type="domain" description="C2H2-type" evidence="11">
    <location>
        <begin position="504"/>
        <end position="531"/>
    </location>
</feature>
<dbReference type="GO" id="GO:0000981">
    <property type="term" value="F:DNA-binding transcription factor activity, RNA polymerase II-specific"/>
    <property type="evidence" value="ECO:0007669"/>
    <property type="project" value="TreeGrafter"/>
</dbReference>
<reference evidence="14" key="1">
    <citation type="submission" date="2025-08" db="UniProtKB">
        <authorList>
            <consortium name="RefSeq"/>
        </authorList>
    </citation>
    <scope>IDENTIFICATION</scope>
</reference>
<evidence type="ECO:0000259" key="11">
    <source>
        <dbReference type="PROSITE" id="PS50157"/>
    </source>
</evidence>
<evidence type="ECO:0000259" key="12">
    <source>
        <dbReference type="PROSITE" id="PS50804"/>
    </source>
</evidence>
<dbReference type="GO" id="GO:0005634">
    <property type="term" value="C:nucleus"/>
    <property type="evidence" value="ECO:0007669"/>
    <property type="project" value="UniProtKB-SubCell"/>
</dbReference>
<feature type="domain" description="C2H2-type" evidence="11">
    <location>
        <begin position="532"/>
        <end position="559"/>
    </location>
</feature>
<dbReference type="PANTHER" id="PTHR23226">
    <property type="entry name" value="ZINC FINGER AND SCAN DOMAIN-CONTAINING"/>
    <property type="match status" value="1"/>
</dbReference>